<dbReference type="EMBL" id="JADFTS010000003">
    <property type="protein sequence ID" value="KAF9615171.1"/>
    <property type="molecule type" value="Genomic_DNA"/>
</dbReference>
<dbReference type="AlphaFoldDB" id="A0A835ICS9"/>
<dbReference type="Proteomes" id="UP000631114">
    <property type="component" value="Unassembled WGS sequence"/>
</dbReference>
<organism evidence="1 2">
    <name type="scientific">Coptis chinensis</name>
    <dbReference type="NCBI Taxonomy" id="261450"/>
    <lineage>
        <taxon>Eukaryota</taxon>
        <taxon>Viridiplantae</taxon>
        <taxon>Streptophyta</taxon>
        <taxon>Embryophyta</taxon>
        <taxon>Tracheophyta</taxon>
        <taxon>Spermatophyta</taxon>
        <taxon>Magnoliopsida</taxon>
        <taxon>Ranunculales</taxon>
        <taxon>Ranunculaceae</taxon>
        <taxon>Coptidoideae</taxon>
        <taxon>Coptis</taxon>
    </lineage>
</organism>
<evidence type="ECO:0000313" key="2">
    <source>
        <dbReference type="Proteomes" id="UP000631114"/>
    </source>
</evidence>
<evidence type="ECO:0000313" key="1">
    <source>
        <dbReference type="EMBL" id="KAF9615171.1"/>
    </source>
</evidence>
<comment type="caution">
    <text evidence="1">The sequence shown here is derived from an EMBL/GenBank/DDBJ whole genome shotgun (WGS) entry which is preliminary data.</text>
</comment>
<proteinExistence type="predicted"/>
<reference evidence="1 2" key="1">
    <citation type="submission" date="2020-10" db="EMBL/GenBank/DDBJ databases">
        <title>The Coptis chinensis genome and diversification of protoberbering-type alkaloids.</title>
        <authorList>
            <person name="Wang B."/>
            <person name="Shu S."/>
            <person name="Song C."/>
            <person name="Liu Y."/>
        </authorList>
    </citation>
    <scope>NUCLEOTIDE SEQUENCE [LARGE SCALE GENOMIC DNA]</scope>
    <source>
        <strain evidence="1">HL-2020</strain>
        <tissue evidence="1">Leaf</tissue>
    </source>
</reference>
<protein>
    <submittedName>
        <fullName evidence="1">Uncharacterized protein</fullName>
    </submittedName>
</protein>
<gene>
    <name evidence="1" type="ORF">IFM89_022271</name>
</gene>
<dbReference type="OrthoDB" id="1906820at2759"/>
<name>A0A835ICS9_9MAGN</name>
<accession>A0A835ICS9</accession>
<keyword evidence="2" id="KW-1185">Reference proteome</keyword>
<sequence length="94" mass="10371">MPLPDGVRLINFDASFRKGSSYAHIAVIGRNSDGEYLKGKVSKVRASTPGELSRSLGKFNNIGRRSSLKAMQRGLCTHVKILMQFLYGPENQCV</sequence>